<accession>A0AAW2H0D7</accession>
<protein>
    <submittedName>
        <fullName evidence="1">Uncharacterized protein</fullName>
    </submittedName>
</protein>
<organism evidence="1 2">
    <name type="scientific">Cardiocondyla obscurior</name>
    <dbReference type="NCBI Taxonomy" id="286306"/>
    <lineage>
        <taxon>Eukaryota</taxon>
        <taxon>Metazoa</taxon>
        <taxon>Ecdysozoa</taxon>
        <taxon>Arthropoda</taxon>
        <taxon>Hexapoda</taxon>
        <taxon>Insecta</taxon>
        <taxon>Pterygota</taxon>
        <taxon>Neoptera</taxon>
        <taxon>Endopterygota</taxon>
        <taxon>Hymenoptera</taxon>
        <taxon>Apocrita</taxon>
        <taxon>Aculeata</taxon>
        <taxon>Formicoidea</taxon>
        <taxon>Formicidae</taxon>
        <taxon>Myrmicinae</taxon>
        <taxon>Cardiocondyla</taxon>
    </lineage>
</organism>
<dbReference type="AlphaFoldDB" id="A0AAW2H0D7"/>
<dbReference type="EMBL" id="JADYXP020000001">
    <property type="protein sequence ID" value="KAL0133028.1"/>
    <property type="molecule type" value="Genomic_DNA"/>
</dbReference>
<comment type="caution">
    <text evidence="1">The sequence shown here is derived from an EMBL/GenBank/DDBJ whole genome shotgun (WGS) entry which is preliminary data.</text>
</comment>
<dbReference type="Proteomes" id="UP001430953">
    <property type="component" value="Unassembled WGS sequence"/>
</dbReference>
<evidence type="ECO:0000313" key="1">
    <source>
        <dbReference type="EMBL" id="KAL0133028.1"/>
    </source>
</evidence>
<evidence type="ECO:0000313" key="2">
    <source>
        <dbReference type="Proteomes" id="UP001430953"/>
    </source>
</evidence>
<reference evidence="1 2" key="1">
    <citation type="submission" date="2023-03" db="EMBL/GenBank/DDBJ databases">
        <title>High recombination rates correlate with genetic variation in Cardiocondyla obscurior ants.</title>
        <authorList>
            <person name="Errbii M."/>
        </authorList>
    </citation>
    <scope>NUCLEOTIDE SEQUENCE [LARGE SCALE GENOMIC DNA]</scope>
    <source>
        <strain evidence="1">Alpha-2009</strain>
        <tissue evidence="1">Whole body</tissue>
    </source>
</reference>
<proteinExistence type="predicted"/>
<keyword evidence="2" id="KW-1185">Reference proteome</keyword>
<gene>
    <name evidence="1" type="ORF">PUN28_000640</name>
</gene>
<sequence length="146" mass="17008">MQFVLKGIAALWRLNLHTGAPWNLIYPLKDLCADTRARTGVRYKSLQSYYCLDCIYFYVKSTIILDYWKAISGSFRYLINVKLRRLKIKRKSGIGARCRASDIDWPAVFNNTAELTPKERYQYCRYERRGSSDGKFVSSNNARDAI</sequence>
<name>A0AAW2H0D7_9HYME</name>